<proteinExistence type="predicted"/>
<dbReference type="KEGG" id="sdyn:Mal52_49670"/>
<keyword evidence="3" id="KW-1185">Reference proteome</keyword>
<dbReference type="Proteomes" id="UP000319383">
    <property type="component" value="Chromosome"/>
</dbReference>
<dbReference type="EMBL" id="CP036276">
    <property type="protein sequence ID" value="QDU46446.1"/>
    <property type="molecule type" value="Genomic_DNA"/>
</dbReference>
<gene>
    <name evidence="2" type="ORF">Mal52_49670</name>
</gene>
<reference evidence="2 3" key="1">
    <citation type="submission" date="2019-02" db="EMBL/GenBank/DDBJ databases">
        <title>Deep-cultivation of Planctomycetes and their phenomic and genomic characterization uncovers novel biology.</title>
        <authorList>
            <person name="Wiegand S."/>
            <person name="Jogler M."/>
            <person name="Boedeker C."/>
            <person name="Pinto D."/>
            <person name="Vollmers J."/>
            <person name="Rivas-Marin E."/>
            <person name="Kohn T."/>
            <person name="Peeters S.H."/>
            <person name="Heuer A."/>
            <person name="Rast P."/>
            <person name="Oberbeckmann S."/>
            <person name="Bunk B."/>
            <person name="Jeske O."/>
            <person name="Meyerdierks A."/>
            <person name="Storesund J.E."/>
            <person name="Kallscheuer N."/>
            <person name="Luecker S."/>
            <person name="Lage O.M."/>
            <person name="Pohl T."/>
            <person name="Merkel B.J."/>
            <person name="Hornburger P."/>
            <person name="Mueller R.-W."/>
            <person name="Bruemmer F."/>
            <person name="Labrenz M."/>
            <person name="Spormann A.M."/>
            <person name="Op den Camp H."/>
            <person name="Overmann J."/>
            <person name="Amann R."/>
            <person name="Jetten M.S.M."/>
            <person name="Mascher T."/>
            <person name="Medema M.H."/>
            <person name="Devos D.P."/>
            <person name="Kaster A.-K."/>
            <person name="Ovreas L."/>
            <person name="Rohde M."/>
            <person name="Galperin M.Y."/>
            <person name="Jogler C."/>
        </authorList>
    </citation>
    <scope>NUCLEOTIDE SEQUENCE [LARGE SCALE GENOMIC DNA]</scope>
    <source>
        <strain evidence="2 3">Mal52</strain>
    </source>
</reference>
<protein>
    <submittedName>
        <fullName evidence="2">Uncharacterized protein</fullName>
    </submittedName>
</protein>
<evidence type="ECO:0000313" key="3">
    <source>
        <dbReference type="Proteomes" id="UP000319383"/>
    </source>
</evidence>
<accession>A0A517ZVI6</accession>
<feature type="region of interest" description="Disordered" evidence="1">
    <location>
        <begin position="1"/>
        <end position="30"/>
    </location>
</feature>
<dbReference type="AlphaFoldDB" id="A0A517ZVI6"/>
<organism evidence="2 3">
    <name type="scientific">Symmachiella dynata</name>
    <dbReference type="NCBI Taxonomy" id="2527995"/>
    <lineage>
        <taxon>Bacteria</taxon>
        <taxon>Pseudomonadati</taxon>
        <taxon>Planctomycetota</taxon>
        <taxon>Planctomycetia</taxon>
        <taxon>Planctomycetales</taxon>
        <taxon>Planctomycetaceae</taxon>
        <taxon>Symmachiella</taxon>
    </lineage>
</organism>
<evidence type="ECO:0000256" key="1">
    <source>
        <dbReference type="SAM" id="MobiDB-lite"/>
    </source>
</evidence>
<dbReference type="Gene3D" id="2.60.120.260">
    <property type="entry name" value="Galactose-binding domain-like"/>
    <property type="match status" value="1"/>
</dbReference>
<evidence type="ECO:0000313" key="2">
    <source>
        <dbReference type="EMBL" id="QDU46446.1"/>
    </source>
</evidence>
<dbReference type="RefSeq" id="WP_145378955.1">
    <property type="nucleotide sequence ID" value="NZ_CP036276.1"/>
</dbReference>
<name>A0A517ZVI6_9PLAN</name>
<sequence>MSPWSKLLDGFQFPNRPPSPSRQLKRPKNSLGLEPLEERVVMSATLFSDTFDSTEFDAANWSAVQNATIDDVGRDEPSAPYAARINGAAGTGDVLESVALDLSNESNVTLTYRFQRGGGGNVVEAGNDLVLQYRNAAGDWVEMDRKLGSGSHMQEFGHMTVALPTDALHANFQFRFMMTGGSTAIDTDDWFVDDVEVRSLDASEGELFTASQTQTNNLFFPNVLTFDFSDLPAPNSDATLTIRATGDLNFFLENLVLRADGQYVDQLFLVGGVDQAESTVTLILPQSFLETLATDGTISFTLTPSALVNNDGPTSTTLELSYSQVPVEIDTDPPVVESVDLSDDGRSFVIQMNDDDLDAIAAENVANYTILQANGDANGDGDPFNDGDETQVAIASVQYNAETDQIVVNALDQLYNDNFRLVIDGDGAGAGGVTDLAGNHLANGDHFADFDRTVDVDTDAPTIQDLKDSTAQLNLSRRLQFRLSCTLNMALRLSEHGSGHTKAVTFLLTKYIRHLDWAEARGQISEADHAALVSQTHQVIDGLAENPPPKPHHHCHRRWTWSHHRWGRHRRC</sequence>